<organism evidence="1 2">
    <name type="scientific">Lacrimispora amygdalina</name>
    <dbReference type="NCBI Taxonomy" id="253257"/>
    <lineage>
        <taxon>Bacteria</taxon>
        <taxon>Bacillati</taxon>
        <taxon>Bacillota</taxon>
        <taxon>Clostridia</taxon>
        <taxon>Lachnospirales</taxon>
        <taxon>Lachnospiraceae</taxon>
        <taxon>Lacrimispora</taxon>
    </lineage>
</organism>
<protein>
    <recommendedName>
        <fullName evidence="3">AraC family transcriptional regulator</fullName>
    </recommendedName>
</protein>
<name>A0ABQ5M920_9FIRM</name>
<dbReference type="SUPFAM" id="SSF46689">
    <property type="entry name" value="Homeodomain-like"/>
    <property type="match status" value="1"/>
</dbReference>
<accession>A0ABQ5M920</accession>
<reference evidence="1 2" key="1">
    <citation type="journal article" date="2024" name="Int. J. Syst. Evol. Microbiol.">
        <title>Lacrimispora brassicae sp. nov. isolated from fermented cabbage, and proposal of Clostridium indicum Gundawar et al. 2019 and Clostridium methoxybenzovorans Mechichi et al. 1999 as heterotypic synonyms of Lacrimispora amygdalina (Parshina et al. 2003) Haas and Blanchard 2020 and Lacrimispora indolis (McClung and McCoy 1957) Haas and Blanchard 2020, respectively.</title>
        <authorList>
            <person name="Kobayashi H."/>
            <person name="Tanizawa Y."/>
            <person name="Sakamoto M."/>
            <person name="Ohkuma M."/>
            <person name="Tohno M."/>
        </authorList>
    </citation>
    <scope>NUCLEOTIDE SEQUENCE [LARGE SCALE GENOMIC DNA]</scope>
    <source>
        <strain evidence="1 2">DSM 12857</strain>
    </source>
</reference>
<dbReference type="Proteomes" id="UP001419084">
    <property type="component" value="Unassembled WGS sequence"/>
</dbReference>
<dbReference type="EMBL" id="BRPJ01000073">
    <property type="protein sequence ID" value="GLB31446.1"/>
    <property type="molecule type" value="Genomic_DNA"/>
</dbReference>
<dbReference type="RefSeq" id="WP_346065765.1">
    <property type="nucleotide sequence ID" value="NZ_BRPJ01000073.1"/>
</dbReference>
<dbReference type="InterPro" id="IPR009057">
    <property type="entry name" value="Homeodomain-like_sf"/>
</dbReference>
<evidence type="ECO:0000313" key="2">
    <source>
        <dbReference type="Proteomes" id="UP001419084"/>
    </source>
</evidence>
<dbReference type="Gene3D" id="1.10.10.60">
    <property type="entry name" value="Homeodomain-like"/>
    <property type="match status" value="1"/>
</dbReference>
<comment type="caution">
    <text evidence="1">The sequence shown here is derived from an EMBL/GenBank/DDBJ whole genome shotgun (WGS) entry which is preliminary data.</text>
</comment>
<proteinExistence type="predicted"/>
<sequence>MDSISSMNEALLYIENHLTEDIDYGETAKIANCSEYHFKRMFSF</sequence>
<keyword evidence="2" id="KW-1185">Reference proteome</keyword>
<evidence type="ECO:0000313" key="1">
    <source>
        <dbReference type="EMBL" id="GLB31446.1"/>
    </source>
</evidence>
<evidence type="ECO:0008006" key="3">
    <source>
        <dbReference type="Google" id="ProtNLM"/>
    </source>
</evidence>
<gene>
    <name evidence="1" type="ORF">LAD12857_33690</name>
</gene>